<feature type="transmembrane region" description="Helical" evidence="1">
    <location>
        <begin position="86"/>
        <end position="104"/>
    </location>
</feature>
<feature type="transmembrane region" description="Helical" evidence="1">
    <location>
        <begin position="135"/>
        <end position="154"/>
    </location>
</feature>
<feature type="transmembrane region" description="Helical" evidence="1">
    <location>
        <begin position="360"/>
        <end position="379"/>
    </location>
</feature>
<proteinExistence type="predicted"/>
<keyword evidence="1" id="KW-1133">Transmembrane helix</keyword>
<reference evidence="2" key="1">
    <citation type="submission" date="2022-12" db="EMBL/GenBank/DDBJ databases">
        <title>NDM-1 containing novel ST 2018 Pseudenterobacter timonensis.</title>
        <authorList>
            <person name="Halder G."/>
            <person name="Mandal S."/>
            <person name="Dutta S."/>
        </authorList>
    </citation>
    <scope>NUCLEOTIDE SEQUENCE</scope>
    <source>
        <strain evidence="2">CNCI147</strain>
    </source>
</reference>
<dbReference type="RefSeq" id="WP_061709566.1">
    <property type="nucleotide sequence ID" value="NZ_CABKVX010000013.1"/>
</dbReference>
<dbReference type="Proteomes" id="UP001248822">
    <property type="component" value="Unassembled WGS sequence"/>
</dbReference>
<feature type="transmembrane region" description="Helical" evidence="1">
    <location>
        <begin position="209"/>
        <end position="225"/>
    </location>
</feature>
<feature type="transmembrane region" description="Helical" evidence="1">
    <location>
        <begin position="332"/>
        <end position="348"/>
    </location>
</feature>
<feature type="transmembrane region" description="Helical" evidence="1">
    <location>
        <begin position="268"/>
        <end position="287"/>
    </location>
</feature>
<keyword evidence="2" id="KW-0808">Transferase</keyword>
<comment type="caution">
    <text evidence="2">The sequence shown here is derived from an EMBL/GenBank/DDBJ whole genome shotgun (WGS) entry which is preliminary data.</text>
</comment>
<protein>
    <submittedName>
        <fullName evidence="2">Glucosyl transferase</fullName>
    </submittedName>
</protein>
<dbReference type="GO" id="GO:0016740">
    <property type="term" value="F:transferase activity"/>
    <property type="evidence" value="ECO:0007669"/>
    <property type="project" value="UniProtKB-KW"/>
</dbReference>
<keyword evidence="1" id="KW-0812">Transmembrane</keyword>
<evidence type="ECO:0000256" key="1">
    <source>
        <dbReference type="SAM" id="Phobius"/>
    </source>
</evidence>
<dbReference type="AlphaFoldDB" id="A0AAE4IU45"/>
<organism evidence="2 3">
    <name type="scientific">Pseudenterobacter timonensis</name>
    <dbReference type="NCBI Taxonomy" id="1755099"/>
    <lineage>
        <taxon>Bacteria</taxon>
        <taxon>Pseudomonadati</taxon>
        <taxon>Pseudomonadota</taxon>
        <taxon>Gammaproteobacteria</taxon>
        <taxon>Enterobacterales</taxon>
        <taxon>Enterobacteriaceae</taxon>
        <taxon>Pseudenterobacter</taxon>
    </lineage>
</organism>
<dbReference type="EMBL" id="JAQGEC010000004">
    <property type="protein sequence ID" value="MDR9889825.1"/>
    <property type="molecule type" value="Genomic_DNA"/>
</dbReference>
<accession>A0AAE4IU45</accession>
<name>A0AAE4IU45_9ENTR</name>
<feature type="transmembrane region" description="Helical" evidence="1">
    <location>
        <begin position="294"/>
        <end position="312"/>
    </location>
</feature>
<feature type="transmembrane region" description="Helical" evidence="1">
    <location>
        <begin position="166"/>
        <end position="189"/>
    </location>
</feature>
<evidence type="ECO:0000313" key="2">
    <source>
        <dbReference type="EMBL" id="MDR9889825.1"/>
    </source>
</evidence>
<gene>
    <name evidence="2" type="ORF">O7047_06200</name>
</gene>
<evidence type="ECO:0000313" key="3">
    <source>
        <dbReference type="Proteomes" id="UP001248822"/>
    </source>
</evidence>
<sequence>MNNMKYNSLWMMTAIFIASFCAIVLRRPDIIFNAQPWAEDGVVWMQFIHNEGFFSTIFAPQNGYYQTISKLVFGFALQFGLENAPLIANVCAISLRCFMIMFLLSSRFKSINIWYRFAMVVYFIAMPNIDEGYVNITNAHWYLSVYLMMVLVAEKPETKLGDAHDFLVLFIAALSGPFIVFVAPCLFIKRCYERGGIWNAIKGVNSFDIIAAALTLIQVVAILTTSSENRTAAPLGASFSLLSEIINYRVVVGTFFDNVKTQIIDANSALNIISFIVLTIILVIMFVKGSKNMRVCMLFPVIMISFSLARPMMANEAEQWPVFLYPGAGQRYFIVTNIFFFAFALYVIHRLTGGKSLSALLLSALLVPLYASYFNIYPLKDMAYKDQVMKYHELNKGESIMIHINPGWSFSLIKK</sequence>
<keyword evidence="1" id="KW-0472">Membrane</keyword>